<evidence type="ECO:0000256" key="5">
    <source>
        <dbReference type="ARBA" id="ARBA00022842"/>
    </source>
</evidence>
<protein>
    <submittedName>
        <fullName evidence="9">Succinate--CoA ligase [GDP-forming] subunit beta, mitochondrial</fullName>
    </submittedName>
</protein>
<dbReference type="Gene3D" id="3.40.50.261">
    <property type="entry name" value="Succinyl-CoA synthetase domains"/>
    <property type="match status" value="1"/>
</dbReference>
<sequence>MASRSILSRIWRGKQQPSRQQIRRLTLGGHQAHEILKEFGIPVSSGKVARTPAEARAIAEGFNGSRITKPQTLKSSKCSTTDKEDSEGSIGRKDAANTAEDIAKNLLGHQLKAGRRSRSYDTDNNFFTTESIENEGKWYLAITFDRENYCPSIVASKRGGFDIETTAEQHPKHLDTFKLGYTEGITPDVVQSVSRCLGASEEERKNLHNLLSRLYEFFTTRDATLVEINSLEKSSDGTLTCRGARLMIDDAASKRQKAIFSMRDTEHEVPDEVEAEKYGLVYVRMDGDIGNVVNGAGLAMATNDAIALHGGASANFLDAGGQATKETMVKAFEIILRDERVKAILVNIYGGITRGDMIAESILGAAKQLGPLRVPMVVRLQGTNSELGLRILEKANLGLHTEADFGKAAERAVELAKQRQ</sequence>
<evidence type="ECO:0000256" key="6">
    <source>
        <dbReference type="SAM" id="MobiDB-lite"/>
    </source>
</evidence>
<dbReference type="AlphaFoldDB" id="A0A4V4NAM4"/>
<dbReference type="InterPro" id="IPR013650">
    <property type="entry name" value="ATP-grasp_succ-CoA_synth-type"/>
</dbReference>
<keyword evidence="4" id="KW-0547">Nucleotide-binding</keyword>
<evidence type="ECO:0000259" key="7">
    <source>
        <dbReference type="Pfam" id="PF00549"/>
    </source>
</evidence>
<organism evidence="9 10">
    <name type="scientific">Colletotrichum higginsianum</name>
    <dbReference type="NCBI Taxonomy" id="80884"/>
    <lineage>
        <taxon>Eukaryota</taxon>
        <taxon>Fungi</taxon>
        <taxon>Dikarya</taxon>
        <taxon>Ascomycota</taxon>
        <taxon>Pezizomycotina</taxon>
        <taxon>Sordariomycetes</taxon>
        <taxon>Hypocreomycetidae</taxon>
        <taxon>Glomerellales</taxon>
        <taxon>Glomerellaceae</taxon>
        <taxon>Colletotrichum</taxon>
        <taxon>Colletotrichum destructivum species complex</taxon>
    </lineage>
</organism>
<dbReference type="EMBL" id="MWPZ01000008">
    <property type="protein sequence ID" value="TIC92703.1"/>
    <property type="molecule type" value="Genomic_DNA"/>
</dbReference>
<feature type="domain" description="ATP-grasp fold succinyl-CoA synthetase-type" evidence="8">
    <location>
        <begin position="29"/>
        <end position="231"/>
    </location>
</feature>
<dbReference type="InterPro" id="IPR016102">
    <property type="entry name" value="Succinyl-CoA_synth-like"/>
</dbReference>
<dbReference type="UniPathway" id="UPA00223">
    <property type="reaction ID" value="UER00999"/>
</dbReference>
<dbReference type="GO" id="GO:0005739">
    <property type="term" value="C:mitochondrion"/>
    <property type="evidence" value="ECO:0007669"/>
    <property type="project" value="TreeGrafter"/>
</dbReference>
<comment type="pathway">
    <text evidence="1">Carbohydrate metabolism; tricarboxylic acid cycle; succinate from succinyl-CoA (ligase route): step 1/1.</text>
</comment>
<dbReference type="GO" id="GO:0005524">
    <property type="term" value="F:ATP binding"/>
    <property type="evidence" value="ECO:0007669"/>
    <property type="project" value="InterPro"/>
</dbReference>
<dbReference type="GO" id="GO:0004775">
    <property type="term" value="F:succinate-CoA ligase (ADP-forming) activity"/>
    <property type="evidence" value="ECO:0007669"/>
    <property type="project" value="TreeGrafter"/>
</dbReference>
<dbReference type="GO" id="GO:0046872">
    <property type="term" value="F:metal ion binding"/>
    <property type="evidence" value="ECO:0007669"/>
    <property type="project" value="UniProtKB-KW"/>
</dbReference>
<evidence type="ECO:0000313" key="10">
    <source>
        <dbReference type="Proteomes" id="UP000305883"/>
    </source>
</evidence>
<dbReference type="Pfam" id="PF00549">
    <property type="entry name" value="Ligase_CoA"/>
    <property type="match status" value="1"/>
</dbReference>
<dbReference type="InterPro" id="IPR005811">
    <property type="entry name" value="SUCC_ACL_C"/>
</dbReference>
<dbReference type="GO" id="GO:0042709">
    <property type="term" value="C:succinate-CoA ligase complex"/>
    <property type="evidence" value="ECO:0007669"/>
    <property type="project" value="TreeGrafter"/>
</dbReference>
<dbReference type="GO" id="GO:0006099">
    <property type="term" value="P:tricarboxylic acid cycle"/>
    <property type="evidence" value="ECO:0007669"/>
    <property type="project" value="UniProtKB-UniPathway"/>
</dbReference>
<comment type="caution">
    <text evidence="9">The sequence shown here is derived from an EMBL/GenBank/DDBJ whole genome shotgun (WGS) entry which is preliminary data.</text>
</comment>
<dbReference type="PIRSF" id="PIRSF001554">
    <property type="entry name" value="SucCS_beta"/>
    <property type="match status" value="1"/>
</dbReference>
<keyword evidence="2 9" id="KW-0436">Ligase</keyword>
<gene>
    <name evidence="9" type="ORF">CH35J_010235</name>
</gene>
<dbReference type="PANTHER" id="PTHR11815">
    <property type="entry name" value="SUCCINYL-COA SYNTHETASE BETA CHAIN"/>
    <property type="match status" value="1"/>
</dbReference>
<feature type="compositionally biased region" description="Polar residues" evidence="6">
    <location>
        <begin position="66"/>
        <end position="79"/>
    </location>
</feature>
<proteinExistence type="predicted"/>
<dbReference type="FunFam" id="3.40.50.261:FF:000001">
    <property type="entry name" value="Succinate--CoA ligase [ADP-forming] subunit beta"/>
    <property type="match status" value="1"/>
</dbReference>
<feature type="domain" description="ATP-citrate synthase/succinyl-CoA ligase C-terminal" evidence="7">
    <location>
        <begin position="292"/>
        <end position="397"/>
    </location>
</feature>
<dbReference type="GO" id="GO:0006104">
    <property type="term" value="P:succinyl-CoA metabolic process"/>
    <property type="evidence" value="ECO:0007669"/>
    <property type="project" value="TreeGrafter"/>
</dbReference>
<dbReference type="PANTHER" id="PTHR11815:SF10">
    <property type="entry name" value="SUCCINATE--COA LIGASE [GDP-FORMING] SUBUNIT BETA, MITOCHONDRIAL"/>
    <property type="match status" value="1"/>
</dbReference>
<evidence type="ECO:0000313" key="9">
    <source>
        <dbReference type="EMBL" id="TIC92703.1"/>
    </source>
</evidence>
<dbReference type="Gene3D" id="3.30.1490.20">
    <property type="entry name" value="ATP-grasp fold, A domain"/>
    <property type="match status" value="1"/>
</dbReference>
<dbReference type="InterPro" id="IPR005809">
    <property type="entry name" value="Succ_CoA_ligase-like_bsu"/>
</dbReference>
<dbReference type="SUPFAM" id="SSF52210">
    <property type="entry name" value="Succinyl-CoA synthetase domains"/>
    <property type="match status" value="1"/>
</dbReference>
<evidence type="ECO:0000259" key="8">
    <source>
        <dbReference type="Pfam" id="PF08442"/>
    </source>
</evidence>
<dbReference type="Pfam" id="PF08442">
    <property type="entry name" value="ATP-grasp_2"/>
    <property type="match status" value="1"/>
</dbReference>
<dbReference type="SUPFAM" id="SSF56059">
    <property type="entry name" value="Glutathione synthetase ATP-binding domain-like"/>
    <property type="match status" value="1"/>
</dbReference>
<name>A0A4V4NAM4_9PEZI</name>
<evidence type="ECO:0000256" key="3">
    <source>
        <dbReference type="ARBA" id="ARBA00022723"/>
    </source>
</evidence>
<keyword evidence="5" id="KW-0460">Magnesium</keyword>
<evidence type="ECO:0000256" key="2">
    <source>
        <dbReference type="ARBA" id="ARBA00022598"/>
    </source>
</evidence>
<accession>A0A4V4NAM4</accession>
<dbReference type="Proteomes" id="UP000305883">
    <property type="component" value="Unassembled WGS sequence"/>
</dbReference>
<feature type="region of interest" description="Disordered" evidence="6">
    <location>
        <begin position="66"/>
        <end position="96"/>
    </location>
</feature>
<dbReference type="PROSITE" id="PS01217">
    <property type="entry name" value="SUCCINYL_COA_LIG_3"/>
    <property type="match status" value="1"/>
</dbReference>
<keyword evidence="3" id="KW-0479">Metal-binding</keyword>
<evidence type="ECO:0000256" key="4">
    <source>
        <dbReference type="ARBA" id="ARBA00022741"/>
    </source>
</evidence>
<dbReference type="InterPro" id="IPR013815">
    <property type="entry name" value="ATP_grasp_subdomain_1"/>
</dbReference>
<dbReference type="InterPro" id="IPR017866">
    <property type="entry name" value="Succ-CoA_synthase_bsu_CS"/>
</dbReference>
<dbReference type="OrthoDB" id="1664372at2759"/>
<evidence type="ECO:0000256" key="1">
    <source>
        <dbReference type="ARBA" id="ARBA00005064"/>
    </source>
</evidence>
<dbReference type="Gene3D" id="3.30.470.20">
    <property type="entry name" value="ATP-grasp fold, B domain"/>
    <property type="match status" value="1"/>
</dbReference>
<reference evidence="9 10" key="1">
    <citation type="journal article" date="2019" name="Genome Biol. Evol.">
        <title>Genomic Plasticity Mediated by Transposable Elements in the Plant Pathogenic Fungus Colletotrichum higginsianum.</title>
        <authorList>
            <person name="Tsushima A."/>
            <person name="Gan P."/>
            <person name="Kumakura N."/>
            <person name="Narusaka M."/>
            <person name="Takano Y."/>
            <person name="Narusaka Y."/>
            <person name="Shirasu K."/>
        </authorList>
    </citation>
    <scope>NUCLEOTIDE SEQUENCE [LARGE SCALE GENOMIC DNA]</scope>
    <source>
        <strain evidence="9 10">MAFF305635-RFP</strain>
    </source>
</reference>